<dbReference type="EMBL" id="CADCVO010000374">
    <property type="protein sequence ID" value="CAA9502371.1"/>
    <property type="molecule type" value="Genomic_DNA"/>
</dbReference>
<dbReference type="Gene3D" id="3.10.180.10">
    <property type="entry name" value="2,3-Dihydroxybiphenyl 1,2-Dioxygenase, domain 1"/>
    <property type="match status" value="2"/>
</dbReference>
<proteinExistence type="predicted"/>
<dbReference type="InterPro" id="IPR052537">
    <property type="entry name" value="Extradiol_RC_dioxygenase"/>
</dbReference>
<dbReference type="InterPro" id="IPR029068">
    <property type="entry name" value="Glyas_Bleomycin-R_OHBP_Dase"/>
</dbReference>
<evidence type="ECO:0000313" key="1">
    <source>
        <dbReference type="EMBL" id="CAA9502371.1"/>
    </source>
</evidence>
<name>A0A6J4SQB5_9ACTN</name>
<reference evidence="1" key="1">
    <citation type="submission" date="2020-02" db="EMBL/GenBank/DDBJ databases">
        <authorList>
            <person name="Meier V. D."/>
        </authorList>
    </citation>
    <scope>NUCLEOTIDE SEQUENCE</scope>
    <source>
        <strain evidence="1">AVDCRST_MAG13</strain>
    </source>
</reference>
<dbReference type="PANTHER" id="PTHR36110:SF2">
    <property type="entry name" value="RING-CLEAVING DIOXYGENASE MHQE-RELATED"/>
    <property type="match status" value="1"/>
</dbReference>
<gene>
    <name evidence="1" type="ORF">AVDCRST_MAG13-2340</name>
</gene>
<dbReference type="PANTHER" id="PTHR36110">
    <property type="entry name" value="RING-CLEAVING DIOXYGENASE MHQE-RELATED"/>
    <property type="match status" value="1"/>
</dbReference>
<accession>A0A6J4SQB5</accession>
<organism evidence="1">
    <name type="scientific">uncultured Solirubrobacteraceae bacterium</name>
    <dbReference type="NCBI Taxonomy" id="1162706"/>
    <lineage>
        <taxon>Bacteria</taxon>
        <taxon>Bacillati</taxon>
        <taxon>Actinomycetota</taxon>
        <taxon>Thermoleophilia</taxon>
        <taxon>Solirubrobacterales</taxon>
        <taxon>Solirubrobacteraceae</taxon>
        <taxon>environmental samples</taxon>
    </lineage>
</organism>
<dbReference type="SUPFAM" id="SSF54593">
    <property type="entry name" value="Glyoxalase/Bleomycin resistance protein/Dihydroxybiphenyl dioxygenase"/>
    <property type="match status" value="1"/>
</dbReference>
<sequence>MEQVNGNHHLTMSVGPAQEDYDFHTRTLGMRSIKKTVLFDGRAPIYHLYYGNADGTPSSVLTTFPFRQAGVMGRRGTNQVKVIDLAVPKGSLGFWEGRLADHGIAAERGTLLGTERLSFAHPSGIPYALIEVEGDTRAGHTGGGVGADAAIHGSYGVTVSIHMADEMTEFLELGMQGRRVASEGSSELWQLGDGPGNVVELVEEPDVPRGTWRFGEGTVHHVAFDAGSLEAQMELKLHIEGLGYTDVSDVKDRQYFNSCYVRTPGGPLFELAVSKPEAWAIDEPADALGTDFMLPPWLEDRRAELMGRLEPIDTAGT</sequence>
<protein>
    <submittedName>
        <fullName evidence="1">Glyoxalase family protein</fullName>
    </submittedName>
</protein>
<dbReference type="AlphaFoldDB" id="A0A6J4SQB5"/>